<protein>
    <submittedName>
        <fullName evidence="3">Uncharacterized protein</fullName>
    </submittedName>
</protein>
<keyword evidence="4" id="KW-1185">Reference proteome</keyword>
<feature type="transmembrane region" description="Helical" evidence="2">
    <location>
        <begin position="80"/>
        <end position="106"/>
    </location>
</feature>
<evidence type="ECO:0000256" key="1">
    <source>
        <dbReference type="SAM" id="MobiDB-lite"/>
    </source>
</evidence>
<dbReference type="Proteomes" id="UP000234275">
    <property type="component" value="Unassembled WGS sequence"/>
</dbReference>
<feature type="region of interest" description="Disordered" evidence="1">
    <location>
        <begin position="1"/>
        <end position="61"/>
    </location>
</feature>
<keyword evidence="2" id="KW-1133">Transmembrane helix</keyword>
<comment type="caution">
    <text evidence="3">The sequence shown here is derived from an EMBL/GenBank/DDBJ whole genome shotgun (WGS) entry which is preliminary data.</text>
</comment>
<dbReference type="EMBL" id="MSFO01000005">
    <property type="protein sequence ID" value="PLB47779.1"/>
    <property type="molecule type" value="Genomic_DNA"/>
</dbReference>
<dbReference type="RefSeq" id="XP_024703081.1">
    <property type="nucleotide sequence ID" value="XM_024849385.1"/>
</dbReference>
<organism evidence="3 4">
    <name type="scientific">Aspergillus steynii IBT 23096</name>
    <dbReference type="NCBI Taxonomy" id="1392250"/>
    <lineage>
        <taxon>Eukaryota</taxon>
        <taxon>Fungi</taxon>
        <taxon>Dikarya</taxon>
        <taxon>Ascomycota</taxon>
        <taxon>Pezizomycotina</taxon>
        <taxon>Eurotiomycetes</taxon>
        <taxon>Eurotiomycetidae</taxon>
        <taxon>Eurotiales</taxon>
        <taxon>Aspergillaceae</taxon>
        <taxon>Aspergillus</taxon>
        <taxon>Aspergillus subgen. Circumdati</taxon>
    </lineage>
</organism>
<accession>A0A2I2G4J0</accession>
<feature type="compositionally biased region" description="Polar residues" evidence="1">
    <location>
        <begin position="28"/>
        <end position="61"/>
    </location>
</feature>
<evidence type="ECO:0000313" key="4">
    <source>
        <dbReference type="Proteomes" id="UP000234275"/>
    </source>
</evidence>
<sequence length="111" mass="11615">MKSQDRPPLYEPLQERDISLSDLEAGQAPTTQHSTSTTNANSPAPQATEPTPGAVQQSNQSSSAHEELGVFGCVMGTCGLVLLLGGFVLIGGTLIWAILAVFQLIAHVGDQ</sequence>
<dbReference type="VEuPathDB" id="FungiDB:P170DRAFT_437516"/>
<proteinExistence type="predicted"/>
<keyword evidence="2" id="KW-0472">Membrane</keyword>
<keyword evidence="2" id="KW-0812">Transmembrane</keyword>
<gene>
    <name evidence="3" type="ORF">P170DRAFT_437516</name>
</gene>
<dbReference type="GeneID" id="36557084"/>
<evidence type="ECO:0000313" key="3">
    <source>
        <dbReference type="EMBL" id="PLB47779.1"/>
    </source>
</evidence>
<reference evidence="3 4" key="1">
    <citation type="submission" date="2016-12" db="EMBL/GenBank/DDBJ databases">
        <title>The genomes of Aspergillus section Nigri reveals drivers in fungal speciation.</title>
        <authorList>
            <consortium name="DOE Joint Genome Institute"/>
            <person name="Vesth T.C."/>
            <person name="Nybo J."/>
            <person name="Theobald S."/>
            <person name="Brandl J."/>
            <person name="Frisvad J.C."/>
            <person name="Nielsen K.F."/>
            <person name="Lyhne E.K."/>
            <person name="Kogle M.E."/>
            <person name="Kuo A."/>
            <person name="Riley R."/>
            <person name="Clum A."/>
            <person name="Nolan M."/>
            <person name="Lipzen A."/>
            <person name="Salamov A."/>
            <person name="Henrissat B."/>
            <person name="Wiebenga A."/>
            <person name="De Vries R.P."/>
            <person name="Grigoriev I.V."/>
            <person name="Mortensen U.H."/>
            <person name="Andersen M.R."/>
            <person name="Baker S.E."/>
        </authorList>
    </citation>
    <scope>NUCLEOTIDE SEQUENCE [LARGE SCALE GENOMIC DNA]</scope>
    <source>
        <strain evidence="3 4">IBT 23096</strain>
    </source>
</reference>
<dbReference type="AlphaFoldDB" id="A0A2I2G4J0"/>
<evidence type="ECO:0000256" key="2">
    <source>
        <dbReference type="SAM" id="Phobius"/>
    </source>
</evidence>
<name>A0A2I2G4J0_9EURO</name>